<organism evidence="1 2">
    <name type="scientific">Gimesia fumaroli</name>
    <dbReference type="NCBI Taxonomy" id="2527976"/>
    <lineage>
        <taxon>Bacteria</taxon>
        <taxon>Pseudomonadati</taxon>
        <taxon>Planctomycetota</taxon>
        <taxon>Planctomycetia</taxon>
        <taxon>Planctomycetales</taxon>
        <taxon>Planctomycetaceae</taxon>
        <taxon>Gimesia</taxon>
    </lineage>
</organism>
<name>A0A518I958_9PLAN</name>
<dbReference type="AlphaFoldDB" id="A0A518I958"/>
<proteinExistence type="predicted"/>
<evidence type="ECO:0000313" key="1">
    <source>
        <dbReference type="EMBL" id="QDV49594.1"/>
    </source>
</evidence>
<dbReference type="Proteomes" id="UP000318313">
    <property type="component" value="Chromosome"/>
</dbReference>
<dbReference type="RefSeq" id="WP_145307473.1">
    <property type="nucleotide sequence ID" value="NZ_CP037452.1"/>
</dbReference>
<gene>
    <name evidence="1" type="ORF">Enr17x_16140</name>
</gene>
<sequence length="171" mass="18390">MISLPVEQSTSNSQTLSDQFKTIIDGYKDYTVGVHKRAVAHCEGRLAKCDPAIKGVVNSELKDAKRQLSVAQTFEVLKGLKPNIVLACELKQDVDFVSRELETALVESSIASPVDAPCGSVNFDKPEVTLPDEISIEVMGDALPVSVDLIGATLTLNRIEDGNAIYTVSIA</sequence>
<reference evidence="1 2" key="1">
    <citation type="submission" date="2019-03" db="EMBL/GenBank/DDBJ databases">
        <title>Deep-cultivation of Planctomycetes and their phenomic and genomic characterization uncovers novel biology.</title>
        <authorList>
            <person name="Wiegand S."/>
            <person name="Jogler M."/>
            <person name="Boedeker C."/>
            <person name="Pinto D."/>
            <person name="Vollmers J."/>
            <person name="Rivas-Marin E."/>
            <person name="Kohn T."/>
            <person name="Peeters S.H."/>
            <person name="Heuer A."/>
            <person name="Rast P."/>
            <person name="Oberbeckmann S."/>
            <person name="Bunk B."/>
            <person name="Jeske O."/>
            <person name="Meyerdierks A."/>
            <person name="Storesund J.E."/>
            <person name="Kallscheuer N."/>
            <person name="Luecker S."/>
            <person name="Lage O.M."/>
            <person name="Pohl T."/>
            <person name="Merkel B.J."/>
            <person name="Hornburger P."/>
            <person name="Mueller R.-W."/>
            <person name="Bruemmer F."/>
            <person name="Labrenz M."/>
            <person name="Spormann A.M."/>
            <person name="Op den Camp H."/>
            <person name="Overmann J."/>
            <person name="Amann R."/>
            <person name="Jetten M.S.M."/>
            <person name="Mascher T."/>
            <person name="Medema M.H."/>
            <person name="Devos D.P."/>
            <person name="Kaster A.-K."/>
            <person name="Ovreas L."/>
            <person name="Rohde M."/>
            <person name="Galperin M.Y."/>
            <person name="Jogler C."/>
        </authorList>
    </citation>
    <scope>NUCLEOTIDE SEQUENCE [LARGE SCALE GENOMIC DNA]</scope>
    <source>
        <strain evidence="1 2">Enr17</strain>
    </source>
</reference>
<accession>A0A518I958</accession>
<dbReference type="OrthoDB" id="291056at2"/>
<dbReference type="EMBL" id="CP037452">
    <property type="protein sequence ID" value="QDV49594.1"/>
    <property type="molecule type" value="Genomic_DNA"/>
</dbReference>
<dbReference type="KEGG" id="gfm:Enr17x_16140"/>
<evidence type="ECO:0000313" key="2">
    <source>
        <dbReference type="Proteomes" id="UP000318313"/>
    </source>
</evidence>
<protein>
    <submittedName>
        <fullName evidence="1">Uncharacterized protein</fullName>
    </submittedName>
</protein>
<keyword evidence="2" id="KW-1185">Reference proteome</keyword>